<evidence type="ECO:0000256" key="13">
    <source>
        <dbReference type="ARBA" id="ARBA00023004"/>
    </source>
</evidence>
<feature type="binding site" evidence="16">
    <location>
        <position position="113"/>
    </location>
    <ligand>
        <name>FAD</name>
        <dbReference type="ChEBI" id="CHEBI:57692"/>
    </ligand>
</feature>
<keyword evidence="14 17" id="KW-0520">NAD</keyword>
<comment type="cofactor">
    <cofactor evidence="2">
        <name>heme</name>
        <dbReference type="ChEBI" id="CHEBI:30413"/>
    </cofactor>
</comment>
<dbReference type="Pfam" id="PF00175">
    <property type="entry name" value="NAD_binding_1"/>
    <property type="match status" value="1"/>
</dbReference>
<keyword evidence="21" id="KW-1185">Reference proteome</keyword>
<dbReference type="EC" id="1.6.2.2" evidence="17"/>
<comment type="similarity">
    <text evidence="5">Belongs to the nitrate reductase family.</text>
</comment>
<dbReference type="CDD" id="cd06183">
    <property type="entry name" value="cyt_b5_reduct_like"/>
    <property type="match status" value="1"/>
</dbReference>
<dbReference type="Pfam" id="PF00970">
    <property type="entry name" value="FAD_binding_6"/>
    <property type="match status" value="2"/>
</dbReference>
<evidence type="ECO:0000256" key="7">
    <source>
        <dbReference type="ARBA" id="ARBA00022505"/>
    </source>
</evidence>
<comment type="subunit">
    <text evidence="6">Homodimer.</text>
</comment>
<dbReference type="InterPro" id="IPR017927">
    <property type="entry name" value="FAD-bd_FR_type"/>
</dbReference>
<feature type="binding site" evidence="16">
    <location>
        <position position="147"/>
    </location>
    <ligand>
        <name>FAD</name>
        <dbReference type="ChEBI" id="CHEBI:57692"/>
    </ligand>
</feature>
<comment type="caution">
    <text evidence="20">The sequence shown here is derived from an EMBL/GenBank/DDBJ whole genome shotgun (WGS) entry which is preliminary data.</text>
</comment>
<evidence type="ECO:0000256" key="15">
    <source>
        <dbReference type="ARBA" id="ARBA00023063"/>
    </source>
</evidence>
<protein>
    <recommendedName>
        <fullName evidence="17">NADH-cytochrome b5 reductase</fullName>
        <ecNumber evidence="17">1.6.2.2</ecNumber>
    </recommendedName>
</protein>
<evidence type="ECO:0000313" key="21">
    <source>
        <dbReference type="Proteomes" id="UP000241890"/>
    </source>
</evidence>
<evidence type="ECO:0000256" key="11">
    <source>
        <dbReference type="ARBA" id="ARBA00022827"/>
    </source>
</evidence>
<dbReference type="InParanoid" id="A0A2R5GNS8"/>
<evidence type="ECO:0000256" key="3">
    <source>
        <dbReference type="ARBA" id="ARBA00001974"/>
    </source>
</evidence>
<evidence type="ECO:0000256" key="6">
    <source>
        <dbReference type="ARBA" id="ARBA00011738"/>
    </source>
</evidence>
<dbReference type="OrthoDB" id="432685at2759"/>
<evidence type="ECO:0000256" key="10">
    <source>
        <dbReference type="ARBA" id="ARBA00022723"/>
    </source>
</evidence>
<evidence type="ECO:0000259" key="19">
    <source>
        <dbReference type="PROSITE" id="PS51384"/>
    </source>
</evidence>
<reference evidence="20 21" key="1">
    <citation type="submission" date="2017-12" db="EMBL/GenBank/DDBJ databases">
        <title>Sequencing, de novo assembly and annotation of complete genome of a new Thraustochytrid species, strain FCC1311.</title>
        <authorList>
            <person name="Sedici K."/>
            <person name="Godart F."/>
            <person name="Aiese Cigliano R."/>
            <person name="Sanseverino W."/>
            <person name="Barakat M."/>
            <person name="Ortet P."/>
            <person name="Marechal E."/>
            <person name="Cagnac O."/>
            <person name="Amato A."/>
        </authorList>
    </citation>
    <scope>NUCLEOTIDE SEQUENCE [LARGE SCALE GENOMIC DNA]</scope>
</reference>
<evidence type="ECO:0000256" key="4">
    <source>
        <dbReference type="ARBA" id="ARBA00003838"/>
    </source>
</evidence>
<evidence type="ECO:0000256" key="9">
    <source>
        <dbReference type="ARBA" id="ARBA00022630"/>
    </source>
</evidence>
<dbReference type="EMBL" id="BEYU01000124">
    <property type="protein sequence ID" value="GBG32547.1"/>
    <property type="molecule type" value="Genomic_DNA"/>
</dbReference>
<sequence>MENLNDLLPYLIGVGVVLVTVIVYLLRKSGSDETPGAVFLNKERVAVPLIERKDLSHDTRLYRFGLPKPNDVFGLPIGKHIKVFCPTPKGIKEGEWNGRPDVDFGKPEIERKYTPTSSDKNLGYFDLFIKVYHGGVLEQFSDGGKMSLYFETLKVGDTIDVQGPFGLYEYLGKGTFKIMRKTREVKKVGMLAGGTGITPMLQVITAIMSDDSDATEVSLIFANKTEDDILVRDMLEKLAAENPGRFHLHYTLDAPPENWTHSKGFISEEMIREHMPAPADDTLILMCGPPPMIKFACKPNLEKVGHASRNVIEF</sequence>
<dbReference type="Gene3D" id="2.40.30.10">
    <property type="entry name" value="Translation factors"/>
    <property type="match status" value="1"/>
</dbReference>
<feature type="binding site" evidence="16">
    <location>
        <position position="130"/>
    </location>
    <ligand>
        <name>FAD</name>
        <dbReference type="ChEBI" id="CHEBI:57692"/>
    </ligand>
</feature>
<name>A0A2R5GNS8_9STRA</name>
<keyword evidence="18" id="KW-0812">Transmembrane</keyword>
<evidence type="ECO:0000256" key="16">
    <source>
        <dbReference type="PIRSR" id="PIRSR601834-1"/>
    </source>
</evidence>
<dbReference type="FunFam" id="3.40.50.80:FF:000025">
    <property type="entry name" value="Nitrate reductase [NADH]"/>
    <property type="match status" value="1"/>
</dbReference>
<dbReference type="SUPFAM" id="SSF52343">
    <property type="entry name" value="Ferredoxin reductase-like, C-terminal NADP-linked domain"/>
    <property type="match status" value="1"/>
</dbReference>
<evidence type="ECO:0000313" key="20">
    <source>
        <dbReference type="EMBL" id="GBG32547.1"/>
    </source>
</evidence>
<keyword evidence="10" id="KW-0479">Metal-binding</keyword>
<dbReference type="PANTHER" id="PTHR19370:SF185">
    <property type="entry name" value="NADH-CYTOCHROME B5 REDUCTASE"/>
    <property type="match status" value="1"/>
</dbReference>
<keyword evidence="7" id="KW-0500">Molybdenum</keyword>
<comment type="function">
    <text evidence="4">Nitrate reductase is a key enzyme involved in the first step of nitrate assimilation in plants, fungi and bacteria.</text>
</comment>
<dbReference type="GO" id="GO:0090524">
    <property type="term" value="F:cytochrome-b5 reductase activity, acting on NADH"/>
    <property type="evidence" value="ECO:0007669"/>
    <property type="project" value="UniProtKB-EC"/>
</dbReference>
<dbReference type="SUPFAM" id="SSF63380">
    <property type="entry name" value="Riboflavin synthase domain-like"/>
    <property type="match status" value="1"/>
</dbReference>
<dbReference type="FunCoup" id="A0A2R5GNS8">
    <property type="interactions" value="113"/>
</dbReference>
<dbReference type="AlphaFoldDB" id="A0A2R5GNS8"/>
<feature type="binding site" evidence="16">
    <location>
        <position position="145"/>
    </location>
    <ligand>
        <name>FAD</name>
        <dbReference type="ChEBI" id="CHEBI:57692"/>
    </ligand>
</feature>
<dbReference type="InterPro" id="IPR001433">
    <property type="entry name" value="OxRdtase_FAD/NAD-bd"/>
</dbReference>
<dbReference type="PRINTS" id="PR00371">
    <property type="entry name" value="FPNCR"/>
</dbReference>
<feature type="domain" description="FAD-binding FR-type" evidence="19">
    <location>
        <begin position="42"/>
        <end position="171"/>
    </location>
</feature>
<dbReference type="GO" id="GO:0042128">
    <property type="term" value="P:nitrate assimilation"/>
    <property type="evidence" value="ECO:0007669"/>
    <property type="project" value="UniProtKB-KW"/>
</dbReference>
<comment type="catalytic activity">
    <reaction evidence="17">
        <text>2 Fe(III)-[cytochrome b5] + NADH = 2 Fe(II)-[cytochrome b5] + NAD(+) + H(+)</text>
        <dbReference type="Rhea" id="RHEA:46680"/>
        <dbReference type="Rhea" id="RHEA-COMP:10438"/>
        <dbReference type="Rhea" id="RHEA-COMP:10439"/>
        <dbReference type="ChEBI" id="CHEBI:15378"/>
        <dbReference type="ChEBI" id="CHEBI:29033"/>
        <dbReference type="ChEBI" id="CHEBI:29034"/>
        <dbReference type="ChEBI" id="CHEBI:57540"/>
        <dbReference type="ChEBI" id="CHEBI:57945"/>
        <dbReference type="EC" id="1.6.2.2"/>
    </reaction>
</comment>
<keyword evidence="15" id="KW-0534">Nitrate assimilation</keyword>
<evidence type="ECO:0000256" key="1">
    <source>
        <dbReference type="ARBA" id="ARBA00001924"/>
    </source>
</evidence>
<organism evidence="20 21">
    <name type="scientific">Hondaea fermentalgiana</name>
    <dbReference type="NCBI Taxonomy" id="2315210"/>
    <lineage>
        <taxon>Eukaryota</taxon>
        <taxon>Sar</taxon>
        <taxon>Stramenopiles</taxon>
        <taxon>Bigyra</taxon>
        <taxon>Labyrinthulomycetes</taxon>
        <taxon>Thraustochytrida</taxon>
        <taxon>Thraustochytriidae</taxon>
        <taxon>Hondaea</taxon>
    </lineage>
</organism>
<dbReference type="GO" id="GO:0046872">
    <property type="term" value="F:metal ion binding"/>
    <property type="evidence" value="ECO:0007669"/>
    <property type="project" value="UniProtKB-KW"/>
</dbReference>
<dbReference type="PRINTS" id="PR00406">
    <property type="entry name" value="CYTB5RDTASE"/>
</dbReference>
<proteinExistence type="inferred from homology"/>
<keyword evidence="9 16" id="KW-0285">Flavoprotein</keyword>
<evidence type="ECO:0000256" key="5">
    <source>
        <dbReference type="ARBA" id="ARBA00006253"/>
    </source>
</evidence>
<feature type="binding site" evidence="16">
    <location>
        <position position="111"/>
    </location>
    <ligand>
        <name>FAD</name>
        <dbReference type="ChEBI" id="CHEBI:57692"/>
    </ligand>
</feature>
<dbReference type="Gene3D" id="3.40.50.80">
    <property type="entry name" value="Nucleotide-binding domain of ferredoxin-NADP reductase (FNR) module"/>
    <property type="match status" value="1"/>
</dbReference>
<keyword evidence="8" id="KW-0349">Heme</keyword>
<evidence type="ECO:0000256" key="2">
    <source>
        <dbReference type="ARBA" id="ARBA00001971"/>
    </source>
</evidence>
<keyword evidence="11 16" id="KW-0274">FAD</keyword>
<dbReference type="GO" id="GO:0071949">
    <property type="term" value="F:FAD binding"/>
    <property type="evidence" value="ECO:0007669"/>
    <property type="project" value="TreeGrafter"/>
</dbReference>
<dbReference type="InterPro" id="IPR001709">
    <property type="entry name" value="Flavoprot_Pyr_Nucl_cyt_Rdtase"/>
</dbReference>
<accession>A0A2R5GNS8</accession>
<comment type="cofactor">
    <cofactor evidence="3 16 17">
        <name>FAD</name>
        <dbReference type="ChEBI" id="CHEBI:57692"/>
    </cofactor>
</comment>
<evidence type="ECO:0000256" key="8">
    <source>
        <dbReference type="ARBA" id="ARBA00022617"/>
    </source>
</evidence>
<dbReference type="Proteomes" id="UP000241890">
    <property type="component" value="Unassembled WGS sequence"/>
</dbReference>
<evidence type="ECO:0000256" key="18">
    <source>
        <dbReference type="SAM" id="Phobius"/>
    </source>
</evidence>
<keyword evidence="18" id="KW-0472">Membrane</keyword>
<dbReference type="PROSITE" id="PS51384">
    <property type="entry name" value="FAD_FR"/>
    <property type="match status" value="1"/>
</dbReference>
<dbReference type="InterPro" id="IPR039261">
    <property type="entry name" value="FNR_nucleotide-bd"/>
</dbReference>
<feature type="binding site" evidence="16">
    <location>
        <position position="198"/>
    </location>
    <ligand>
        <name>FAD</name>
        <dbReference type="ChEBI" id="CHEBI:57692"/>
    </ligand>
</feature>
<feature type="transmembrane region" description="Helical" evidence="18">
    <location>
        <begin position="7"/>
        <end position="26"/>
    </location>
</feature>
<keyword evidence="13" id="KW-0408">Iron</keyword>
<comment type="cofactor">
    <cofactor evidence="1">
        <name>Mo-molybdopterin</name>
        <dbReference type="ChEBI" id="CHEBI:71302"/>
    </cofactor>
</comment>
<evidence type="ECO:0000256" key="12">
    <source>
        <dbReference type="ARBA" id="ARBA00023002"/>
    </source>
</evidence>
<gene>
    <name evidence="20" type="ORF">FCC1311_087712</name>
</gene>
<comment type="similarity">
    <text evidence="17">Belongs to the flavoprotein pyridine nucleotide cytochrome reductase family.</text>
</comment>
<keyword evidence="12 17" id="KW-0560">Oxidoreductase</keyword>
<evidence type="ECO:0000256" key="14">
    <source>
        <dbReference type="ARBA" id="ARBA00023027"/>
    </source>
</evidence>
<dbReference type="InterPro" id="IPR008333">
    <property type="entry name" value="Cbr1-like_FAD-bd_dom"/>
</dbReference>
<feature type="binding site" evidence="16">
    <location>
        <position position="146"/>
    </location>
    <ligand>
        <name>FAD</name>
        <dbReference type="ChEBI" id="CHEBI:57692"/>
    </ligand>
</feature>
<keyword evidence="18" id="KW-1133">Transmembrane helix</keyword>
<dbReference type="PANTHER" id="PTHR19370">
    <property type="entry name" value="NADH-CYTOCHROME B5 REDUCTASE"/>
    <property type="match status" value="1"/>
</dbReference>
<dbReference type="InterPro" id="IPR017938">
    <property type="entry name" value="Riboflavin_synthase-like_b-brl"/>
</dbReference>
<dbReference type="InterPro" id="IPR001834">
    <property type="entry name" value="CBR-like"/>
</dbReference>
<evidence type="ECO:0000256" key="17">
    <source>
        <dbReference type="RuleBase" id="RU361226"/>
    </source>
</evidence>